<evidence type="ECO:0000256" key="6">
    <source>
        <dbReference type="ARBA" id="ARBA00022747"/>
    </source>
</evidence>
<feature type="domain" description="Restriction endonuclease type I HsdR N-terminal" evidence="11">
    <location>
        <begin position="30"/>
        <end position="183"/>
    </location>
</feature>
<dbReference type="InterPro" id="IPR051268">
    <property type="entry name" value="Type-I_R_enzyme_R_subunit"/>
</dbReference>
<evidence type="ECO:0000313" key="13">
    <source>
        <dbReference type="Proteomes" id="UP000036771"/>
    </source>
</evidence>
<dbReference type="GO" id="GO:0003677">
    <property type="term" value="F:DNA binding"/>
    <property type="evidence" value="ECO:0007669"/>
    <property type="project" value="UniProtKB-KW"/>
</dbReference>
<evidence type="ECO:0000313" key="12">
    <source>
        <dbReference type="EMBL" id="GAO97632.1"/>
    </source>
</evidence>
<keyword evidence="13" id="KW-1185">Reference proteome</keyword>
<dbReference type="PANTHER" id="PTHR30195:SF16">
    <property type="entry name" value="TYPE I RESTRICTION ENZYME ENDONUCLEASE SUBUNIT"/>
    <property type="match status" value="1"/>
</dbReference>
<dbReference type="EC" id="3.1.21.3" evidence="3"/>
<dbReference type="OrthoDB" id="9758243at2"/>
<keyword evidence="5" id="KW-0547">Nucleotide-binding</keyword>
<dbReference type="STRING" id="1629334.Cva_00268"/>
<keyword evidence="10" id="KW-0238">DNA-binding</keyword>
<keyword evidence="8" id="KW-0378">Hydrolase</keyword>
<dbReference type="Pfam" id="PF04313">
    <property type="entry name" value="HSDR_N"/>
    <property type="match status" value="1"/>
</dbReference>
<evidence type="ECO:0000256" key="8">
    <source>
        <dbReference type="ARBA" id="ARBA00022801"/>
    </source>
</evidence>
<dbReference type="Proteomes" id="UP000036771">
    <property type="component" value="Unassembled WGS sequence"/>
</dbReference>
<accession>A0A0K8MB00</accession>
<evidence type="ECO:0000259" key="11">
    <source>
        <dbReference type="Pfam" id="PF04313"/>
    </source>
</evidence>
<organism evidence="12 13">
    <name type="scientific">Caedimonas varicaedens</name>
    <dbReference type="NCBI Taxonomy" id="1629334"/>
    <lineage>
        <taxon>Bacteria</taxon>
        <taxon>Pseudomonadati</taxon>
        <taxon>Pseudomonadota</taxon>
        <taxon>Alphaproteobacteria</taxon>
        <taxon>Holosporales</taxon>
        <taxon>Caedimonadaceae</taxon>
        <taxon>Caedimonas</taxon>
    </lineage>
</organism>
<keyword evidence="9" id="KW-0067">ATP-binding</keyword>
<dbReference type="EMBL" id="BBVC01000013">
    <property type="protein sequence ID" value="GAO97632.1"/>
    <property type="molecule type" value="Genomic_DNA"/>
</dbReference>
<dbReference type="GO" id="GO:0009035">
    <property type="term" value="F:type I site-specific deoxyribonuclease activity"/>
    <property type="evidence" value="ECO:0007669"/>
    <property type="project" value="UniProtKB-EC"/>
</dbReference>
<evidence type="ECO:0000256" key="9">
    <source>
        <dbReference type="ARBA" id="ARBA00022840"/>
    </source>
</evidence>
<dbReference type="REBASE" id="133206">
    <property type="entry name" value="CvaPbORF268P"/>
</dbReference>
<evidence type="ECO:0000256" key="10">
    <source>
        <dbReference type="ARBA" id="ARBA00023125"/>
    </source>
</evidence>
<comment type="similarity">
    <text evidence="2">Belongs to the HsdR family.</text>
</comment>
<evidence type="ECO:0000256" key="7">
    <source>
        <dbReference type="ARBA" id="ARBA00022759"/>
    </source>
</evidence>
<name>A0A0K8MB00_9PROT</name>
<dbReference type="InterPro" id="IPR007409">
    <property type="entry name" value="Restrct_endonuc_type1_HsdR_N"/>
</dbReference>
<reference evidence="12 13" key="1">
    <citation type="submission" date="2015-03" db="EMBL/GenBank/DDBJ databases">
        <title>Caedibacter varicaedens, whole genome shotgun sequence.</title>
        <authorList>
            <person name="Suzuki H."/>
            <person name="Dapper A.L."/>
            <person name="Gibson A.K."/>
            <person name="Jackson C."/>
            <person name="Lee H."/>
            <person name="Pejaver V.R."/>
            <person name="Doak T."/>
            <person name="Lynch M."/>
        </authorList>
    </citation>
    <scope>NUCLEOTIDE SEQUENCE [LARGE SCALE GENOMIC DNA]</scope>
</reference>
<sequence length="187" mass="22127">MTFYHTIAETPNSTVVAEYMPTDRHSQESQSEEELEQECLLVLQSNGYEYLPLRNNEDLINNLRRQLSRLNNIVFSEAEWNQLLNNYLARKNDPIEEKTKKIQEDPSYNLYRDDGTTKNIHIIDKENIHNNHLQVINQYEALGMRQNRYDISVLVNGLPLLHMEIKRRGVEIREAFNQINRYHVNIG</sequence>
<dbReference type="PANTHER" id="PTHR30195">
    <property type="entry name" value="TYPE I SITE-SPECIFIC DEOXYRIBONUCLEASE PROTEIN SUBUNIT M AND R"/>
    <property type="match status" value="1"/>
</dbReference>
<comment type="caution">
    <text evidence="12">The sequence shown here is derived from an EMBL/GenBank/DDBJ whole genome shotgun (WGS) entry which is preliminary data.</text>
</comment>
<dbReference type="CDD" id="cd22332">
    <property type="entry name" value="HsdR_N"/>
    <property type="match status" value="1"/>
</dbReference>
<proteinExistence type="inferred from homology"/>
<comment type="catalytic activity">
    <reaction evidence="1">
        <text>Endonucleolytic cleavage of DNA to give random double-stranded fragments with terminal 5'-phosphates, ATP is simultaneously hydrolyzed.</text>
        <dbReference type="EC" id="3.1.21.3"/>
    </reaction>
</comment>
<keyword evidence="4" id="KW-0540">Nuclease</keyword>
<keyword evidence="7" id="KW-0255">Endonuclease</keyword>
<dbReference type="Gene3D" id="3.90.1570.50">
    <property type="match status" value="2"/>
</dbReference>
<evidence type="ECO:0000256" key="3">
    <source>
        <dbReference type="ARBA" id="ARBA00012654"/>
    </source>
</evidence>
<dbReference type="GO" id="GO:0009307">
    <property type="term" value="P:DNA restriction-modification system"/>
    <property type="evidence" value="ECO:0007669"/>
    <property type="project" value="UniProtKB-KW"/>
</dbReference>
<evidence type="ECO:0000256" key="1">
    <source>
        <dbReference type="ARBA" id="ARBA00000851"/>
    </source>
</evidence>
<dbReference type="AlphaFoldDB" id="A0A0K8MB00"/>
<evidence type="ECO:0000256" key="4">
    <source>
        <dbReference type="ARBA" id="ARBA00022722"/>
    </source>
</evidence>
<protein>
    <recommendedName>
        <fullName evidence="3">type I site-specific deoxyribonuclease</fullName>
        <ecNumber evidence="3">3.1.21.3</ecNumber>
    </recommendedName>
</protein>
<evidence type="ECO:0000256" key="5">
    <source>
        <dbReference type="ARBA" id="ARBA00022741"/>
    </source>
</evidence>
<evidence type="ECO:0000256" key="2">
    <source>
        <dbReference type="ARBA" id="ARBA00008598"/>
    </source>
</evidence>
<gene>
    <name evidence="12" type="primary">hsdR_1</name>
    <name evidence="12" type="ORF">Cva_00268</name>
</gene>
<keyword evidence="6" id="KW-0680">Restriction system</keyword>
<dbReference type="GO" id="GO:0005524">
    <property type="term" value="F:ATP binding"/>
    <property type="evidence" value="ECO:0007669"/>
    <property type="project" value="UniProtKB-KW"/>
</dbReference>